<reference evidence="1 2" key="1">
    <citation type="submission" date="2022-02" db="EMBL/GenBank/DDBJ databases">
        <authorList>
            <person name="Min J."/>
        </authorList>
    </citation>
    <scope>NUCLEOTIDE SEQUENCE [LARGE SCALE GENOMIC DNA]</scope>
    <source>
        <strain evidence="1 2">GR10-1</strain>
    </source>
</reference>
<dbReference type="Proteomes" id="UP001202248">
    <property type="component" value="Unassembled WGS sequence"/>
</dbReference>
<dbReference type="RefSeq" id="WP_240831869.1">
    <property type="nucleotide sequence ID" value="NZ_JAKWBL010000004.1"/>
</dbReference>
<comment type="caution">
    <text evidence="1">The sequence shown here is derived from an EMBL/GenBank/DDBJ whole genome shotgun (WGS) entry which is preliminary data.</text>
</comment>
<organism evidence="1 2">
    <name type="scientific">Niabella ginsengisoli</name>
    <dbReference type="NCBI Taxonomy" id="522298"/>
    <lineage>
        <taxon>Bacteria</taxon>
        <taxon>Pseudomonadati</taxon>
        <taxon>Bacteroidota</taxon>
        <taxon>Chitinophagia</taxon>
        <taxon>Chitinophagales</taxon>
        <taxon>Chitinophagaceae</taxon>
        <taxon>Niabella</taxon>
    </lineage>
</organism>
<evidence type="ECO:0000313" key="1">
    <source>
        <dbReference type="EMBL" id="MCH5599841.1"/>
    </source>
</evidence>
<gene>
    <name evidence="1" type="ORF">MKP09_18945</name>
</gene>
<accession>A0ABS9SNJ4</accession>
<dbReference type="EMBL" id="JAKWBL010000004">
    <property type="protein sequence ID" value="MCH5599841.1"/>
    <property type="molecule type" value="Genomic_DNA"/>
</dbReference>
<sequence>MNLKTFTPACAIISVALVSVPQNIIGCGGSIDPYDYYLSFFNQYAASQIQYKPFFYTNEQFLFDDEEPVTSEDELIKEWAGFSGVTEQEANAFVMKFTARDVNALYYHIEKRHLLYYPILSVRTTCLNSF</sequence>
<protein>
    <recommendedName>
        <fullName evidence="3">Lipoprotein</fullName>
    </recommendedName>
</protein>
<evidence type="ECO:0008006" key="3">
    <source>
        <dbReference type="Google" id="ProtNLM"/>
    </source>
</evidence>
<proteinExistence type="predicted"/>
<name>A0ABS9SNJ4_9BACT</name>
<keyword evidence="2" id="KW-1185">Reference proteome</keyword>
<evidence type="ECO:0000313" key="2">
    <source>
        <dbReference type="Proteomes" id="UP001202248"/>
    </source>
</evidence>